<feature type="compositionally biased region" description="Low complexity" evidence="14">
    <location>
        <begin position="810"/>
        <end position="824"/>
    </location>
</feature>
<evidence type="ECO:0000256" key="13">
    <source>
        <dbReference type="ARBA" id="ARBA00049902"/>
    </source>
</evidence>
<dbReference type="SUPFAM" id="SSF53955">
    <property type="entry name" value="Lysozyme-like"/>
    <property type="match status" value="1"/>
</dbReference>
<gene>
    <name evidence="17" type="ORF">SAMN04488559_105133</name>
</gene>
<keyword evidence="4" id="KW-0645">Protease</keyword>
<feature type="region of interest" description="Disordered" evidence="14">
    <location>
        <begin position="771"/>
        <end position="824"/>
    </location>
</feature>
<dbReference type="GO" id="GO:0008658">
    <property type="term" value="F:penicillin binding"/>
    <property type="evidence" value="ECO:0007669"/>
    <property type="project" value="InterPro"/>
</dbReference>
<dbReference type="GO" id="GO:0006508">
    <property type="term" value="P:proteolysis"/>
    <property type="evidence" value="ECO:0007669"/>
    <property type="project" value="UniProtKB-KW"/>
</dbReference>
<proteinExistence type="inferred from homology"/>
<keyword evidence="9" id="KW-0573">Peptidoglycan synthesis</keyword>
<dbReference type="Gene3D" id="3.40.710.10">
    <property type="entry name" value="DD-peptidase/beta-lactamase superfamily"/>
    <property type="match status" value="1"/>
</dbReference>
<evidence type="ECO:0000256" key="3">
    <source>
        <dbReference type="ARBA" id="ARBA00022645"/>
    </source>
</evidence>
<evidence type="ECO:0000259" key="15">
    <source>
        <dbReference type="Pfam" id="PF00905"/>
    </source>
</evidence>
<evidence type="ECO:0000256" key="1">
    <source>
        <dbReference type="ARBA" id="ARBA00007090"/>
    </source>
</evidence>
<dbReference type="PANTHER" id="PTHR32282:SF29">
    <property type="entry name" value="PENICILLIN-BINDING PROTEIN 1A"/>
    <property type="match status" value="1"/>
</dbReference>
<comment type="similarity">
    <text evidence="1">In the C-terminal section; belongs to the transpeptidase family.</text>
</comment>
<dbReference type="GO" id="GO:0009002">
    <property type="term" value="F:serine-type D-Ala-D-Ala carboxypeptidase activity"/>
    <property type="evidence" value="ECO:0007669"/>
    <property type="project" value="UniProtKB-EC"/>
</dbReference>
<evidence type="ECO:0000313" key="18">
    <source>
        <dbReference type="Proteomes" id="UP000198948"/>
    </source>
</evidence>
<comment type="catalytic activity">
    <reaction evidence="12">
        <text>Preferential cleavage: (Ac)2-L-Lys-D-Ala-|-D-Ala. Also transpeptidation of peptidyl-alanyl moieties that are N-acyl substituents of D-alanine.</text>
        <dbReference type="EC" id="3.4.16.4"/>
    </reaction>
</comment>
<feature type="compositionally biased region" description="Basic and acidic residues" evidence="14">
    <location>
        <begin position="786"/>
        <end position="809"/>
    </location>
</feature>
<protein>
    <submittedName>
        <fullName evidence="17">Penicillin-binding protein 1A</fullName>
    </submittedName>
</protein>
<evidence type="ECO:0000256" key="12">
    <source>
        <dbReference type="ARBA" id="ARBA00034000"/>
    </source>
</evidence>
<evidence type="ECO:0000256" key="2">
    <source>
        <dbReference type="ARBA" id="ARBA00007739"/>
    </source>
</evidence>
<organism evidence="17 18">
    <name type="scientific">Isobaculum melis</name>
    <dbReference type="NCBI Taxonomy" id="142588"/>
    <lineage>
        <taxon>Bacteria</taxon>
        <taxon>Bacillati</taxon>
        <taxon>Bacillota</taxon>
        <taxon>Bacilli</taxon>
        <taxon>Lactobacillales</taxon>
        <taxon>Carnobacteriaceae</taxon>
        <taxon>Isobaculum</taxon>
    </lineage>
</organism>
<keyword evidence="18" id="KW-1185">Reference proteome</keyword>
<feature type="compositionally biased region" description="Basic residues" evidence="14">
    <location>
        <begin position="8"/>
        <end position="23"/>
    </location>
</feature>
<feature type="region of interest" description="Disordered" evidence="14">
    <location>
        <begin position="1"/>
        <end position="23"/>
    </location>
</feature>
<dbReference type="GO" id="GO:0008955">
    <property type="term" value="F:peptidoglycan glycosyltransferase activity"/>
    <property type="evidence" value="ECO:0007669"/>
    <property type="project" value="UniProtKB-EC"/>
</dbReference>
<dbReference type="GO" id="GO:0008360">
    <property type="term" value="P:regulation of cell shape"/>
    <property type="evidence" value="ECO:0007669"/>
    <property type="project" value="UniProtKB-KW"/>
</dbReference>
<dbReference type="OrthoDB" id="9766909at2"/>
<evidence type="ECO:0000256" key="5">
    <source>
        <dbReference type="ARBA" id="ARBA00022676"/>
    </source>
</evidence>
<reference evidence="17 18" key="1">
    <citation type="submission" date="2016-10" db="EMBL/GenBank/DDBJ databases">
        <authorList>
            <person name="de Groot N.N."/>
        </authorList>
    </citation>
    <scope>NUCLEOTIDE SEQUENCE [LARGE SCALE GENOMIC DNA]</scope>
    <source>
        <strain evidence="17 18">DSM 13760</strain>
    </source>
</reference>
<dbReference type="GO" id="GO:0009252">
    <property type="term" value="P:peptidoglycan biosynthetic process"/>
    <property type="evidence" value="ECO:0007669"/>
    <property type="project" value="UniProtKB-KW"/>
</dbReference>
<dbReference type="RefSeq" id="WP_092651271.1">
    <property type="nucleotide sequence ID" value="NZ_FOHA01000005.1"/>
</dbReference>
<keyword evidence="3" id="KW-0121">Carboxypeptidase</keyword>
<evidence type="ECO:0000256" key="14">
    <source>
        <dbReference type="SAM" id="MobiDB-lite"/>
    </source>
</evidence>
<evidence type="ECO:0000256" key="11">
    <source>
        <dbReference type="ARBA" id="ARBA00023316"/>
    </source>
</evidence>
<dbReference type="EMBL" id="FOHA01000005">
    <property type="protein sequence ID" value="SER76979.1"/>
    <property type="molecule type" value="Genomic_DNA"/>
</dbReference>
<dbReference type="NCBIfam" id="TIGR02074">
    <property type="entry name" value="PBP_1a_fam"/>
    <property type="match status" value="1"/>
</dbReference>
<dbReference type="GO" id="GO:0071555">
    <property type="term" value="P:cell wall organization"/>
    <property type="evidence" value="ECO:0007669"/>
    <property type="project" value="UniProtKB-KW"/>
</dbReference>
<keyword evidence="7" id="KW-0378">Hydrolase</keyword>
<dbReference type="Pfam" id="PF00912">
    <property type="entry name" value="Transgly"/>
    <property type="match status" value="1"/>
</dbReference>
<keyword evidence="8" id="KW-0133">Cell shape</keyword>
<keyword evidence="5" id="KW-0328">Glycosyltransferase</keyword>
<dbReference type="InterPro" id="IPR012338">
    <property type="entry name" value="Beta-lactam/transpept-like"/>
</dbReference>
<comment type="similarity">
    <text evidence="2">In the N-terminal section; belongs to the glycosyltransferase 51 family.</text>
</comment>
<dbReference type="GO" id="GO:0030288">
    <property type="term" value="C:outer membrane-bounded periplasmic space"/>
    <property type="evidence" value="ECO:0007669"/>
    <property type="project" value="TreeGrafter"/>
</dbReference>
<evidence type="ECO:0000256" key="4">
    <source>
        <dbReference type="ARBA" id="ARBA00022670"/>
    </source>
</evidence>
<dbReference type="PANTHER" id="PTHR32282">
    <property type="entry name" value="BINDING PROTEIN TRANSPEPTIDASE, PUTATIVE-RELATED"/>
    <property type="match status" value="1"/>
</dbReference>
<keyword evidence="6" id="KW-0808">Transferase</keyword>
<dbReference type="Proteomes" id="UP000198948">
    <property type="component" value="Unassembled WGS sequence"/>
</dbReference>
<name>A0A1H9RYM4_9LACT</name>
<keyword evidence="10" id="KW-0511">Multifunctional enzyme</keyword>
<feature type="domain" description="Glycosyl transferase family 51" evidence="16">
    <location>
        <begin position="79"/>
        <end position="255"/>
    </location>
</feature>
<evidence type="ECO:0000259" key="16">
    <source>
        <dbReference type="Pfam" id="PF00912"/>
    </source>
</evidence>
<dbReference type="FunFam" id="1.10.3810.10:FF:000001">
    <property type="entry name" value="Penicillin-binding protein 1A"/>
    <property type="match status" value="1"/>
</dbReference>
<dbReference type="Gene3D" id="1.10.3810.10">
    <property type="entry name" value="Biosynthetic peptidoglycan transglycosylase-like"/>
    <property type="match status" value="1"/>
</dbReference>
<evidence type="ECO:0000256" key="9">
    <source>
        <dbReference type="ARBA" id="ARBA00022984"/>
    </source>
</evidence>
<evidence type="ECO:0000313" key="17">
    <source>
        <dbReference type="EMBL" id="SER76979.1"/>
    </source>
</evidence>
<evidence type="ECO:0000256" key="10">
    <source>
        <dbReference type="ARBA" id="ARBA00023268"/>
    </source>
</evidence>
<keyword evidence="11" id="KW-0961">Cell wall biogenesis/degradation</keyword>
<dbReference type="AlphaFoldDB" id="A0A1H9RYM4"/>
<dbReference type="InterPro" id="IPR001460">
    <property type="entry name" value="PCN-bd_Tpept"/>
</dbReference>
<dbReference type="STRING" id="142588.SAMN04488559_105133"/>
<sequence length="824" mass="90200">MSENKSSRVNRNKKPTKRKKKTTKRKTWKVVLWSILGLLTTILLVGGGLFAYYVASAPELTKKDLTDAISSKILAGDDSLIKEIGTENREYIEYSEVPDPLRNAVISIEDRRFNEHHGIDPIRIFGALFANAKSGGIAQGGSTLTQQLVKLSVFSTEAKDQTIKRKAQEAWLSLKLEREYSKDQIFEFYINKVYLGNGVYGMETASQYYFGKPLTDISIAQTAFIAGLPQSPNEYDPYTNPELATTRRNQVLNAMVENDKLSQADADTAKNEDIQTGLIDHSQDASDTLVNDAYIQQVIAEVEASGHDIYTEGLTVHTNLDVKAQQAVFDILNSDEYVDYKTDNIQAGVSMVDVNDGAVKALGGGRNQNAQQVLNRATQAKRSIGSTVKPLADYGPAIDELDYSTYTQIKDEPYHYSNGQELKNYDLMYKGSISMRQAIIESRNIPALKVFQDVGIEKSEAFLKKLGITPTDFQEASSIGAGIEVSPMDLSAAYAAFANGGTYYKPHTVNKIVLQDDTEIDLKPAGEKAMEDYTAYMMTDMLKDVVRYGVANDVAITGLPMAGKTGTTDYGSDEMAAAEKNGAIIEDGDAKDSWFSGYTKNYSISVWTGYDKPLEENSQISVSQYGVARSVFHELIASVYEGSDTSDWEMPSSVVKASVEKGTNPAKKPGPNTPLVNILQELFVKGTEPSSISTSFGTELKAPTGLNAVYDQTANHITINWDAYDTSGYDVTYLLTIDGTAYQTKDLSYVLQAPPAGKSITITLAAQFNGSTSPSVSVNVEVPATAEKKPDKEPPKEEEKEKNSDESHLSSESSSSLESESSSE</sequence>
<evidence type="ECO:0000256" key="8">
    <source>
        <dbReference type="ARBA" id="ARBA00022960"/>
    </source>
</evidence>
<evidence type="ECO:0000256" key="7">
    <source>
        <dbReference type="ARBA" id="ARBA00022801"/>
    </source>
</evidence>
<dbReference type="InterPro" id="IPR036950">
    <property type="entry name" value="PBP_transglycosylase"/>
</dbReference>
<feature type="domain" description="Penicillin-binding protein transpeptidase" evidence="15">
    <location>
        <begin position="349"/>
        <end position="610"/>
    </location>
</feature>
<evidence type="ECO:0000256" key="6">
    <source>
        <dbReference type="ARBA" id="ARBA00022679"/>
    </source>
</evidence>
<dbReference type="InterPro" id="IPR001264">
    <property type="entry name" value="Glyco_trans_51"/>
</dbReference>
<dbReference type="SUPFAM" id="SSF56601">
    <property type="entry name" value="beta-lactamase/transpeptidase-like"/>
    <property type="match status" value="1"/>
</dbReference>
<dbReference type="InterPro" id="IPR023346">
    <property type="entry name" value="Lysozyme-like_dom_sf"/>
</dbReference>
<dbReference type="InterPro" id="IPR050396">
    <property type="entry name" value="Glycosyltr_51/Transpeptidase"/>
</dbReference>
<dbReference type="Pfam" id="PF00905">
    <property type="entry name" value="Transpeptidase"/>
    <property type="match status" value="1"/>
</dbReference>
<comment type="catalytic activity">
    <reaction evidence="13">
        <text>[GlcNAc-(1-&gt;4)-Mur2Ac(oyl-L-Ala-gamma-D-Glu-L-Lys-D-Ala-D-Ala)](n)-di-trans,octa-cis-undecaprenyl diphosphate + beta-D-GlcNAc-(1-&gt;4)-Mur2Ac(oyl-L-Ala-gamma-D-Glu-L-Lys-D-Ala-D-Ala)-di-trans,octa-cis-undecaprenyl diphosphate = [GlcNAc-(1-&gt;4)-Mur2Ac(oyl-L-Ala-gamma-D-Glu-L-Lys-D-Ala-D-Ala)](n+1)-di-trans,octa-cis-undecaprenyl diphosphate + di-trans,octa-cis-undecaprenyl diphosphate + H(+)</text>
        <dbReference type="Rhea" id="RHEA:23708"/>
        <dbReference type="Rhea" id="RHEA-COMP:9602"/>
        <dbReference type="Rhea" id="RHEA-COMP:9603"/>
        <dbReference type="ChEBI" id="CHEBI:15378"/>
        <dbReference type="ChEBI" id="CHEBI:58405"/>
        <dbReference type="ChEBI" id="CHEBI:60033"/>
        <dbReference type="ChEBI" id="CHEBI:78435"/>
        <dbReference type="EC" id="2.4.99.28"/>
    </reaction>
</comment>
<accession>A0A1H9RYM4</accession>